<protein>
    <submittedName>
        <fullName evidence="2">Alpha/beta fold hydrolase</fullName>
    </submittedName>
</protein>
<sequence>MSPWVDDRAIEIDGLSWAVRQSGAPDGRPLVYFHGTPSSRLETAFADDTAAALGVRLVSFDRPGYGGSAFAPFSLASVAVDTGRIADVLGIDRFATTGQSGGGPFSLACGAVLGERVTRVGVTSGAGPFDRVPELMAALDDNDTAAVALLPDAEEAAQQFAVGFEPFRELASADDATIVAGFRQMCSSRDGRLLDDPQVASAIAAGLRASLVQGCEGAGWDNVAWVGPWDVELDDVRRPVHLWYGDDDPFCPAVVGPWLAQHLPDATLVLREGEGHLGVVEHREEVLTTLTSD</sequence>
<keyword evidence="2" id="KW-0378">Hydrolase</keyword>
<dbReference type="Pfam" id="PF00561">
    <property type="entry name" value="Abhydrolase_1"/>
    <property type="match status" value="1"/>
</dbReference>
<dbReference type="PANTHER" id="PTHR43433:SF10">
    <property type="entry name" value="AB HYDROLASE-1 DOMAIN-CONTAINING PROTEIN"/>
    <property type="match status" value="1"/>
</dbReference>
<dbReference type="InterPro" id="IPR000073">
    <property type="entry name" value="AB_hydrolase_1"/>
</dbReference>
<dbReference type="PANTHER" id="PTHR43433">
    <property type="entry name" value="HYDROLASE, ALPHA/BETA FOLD FAMILY PROTEIN"/>
    <property type="match status" value="1"/>
</dbReference>
<evidence type="ECO:0000313" key="3">
    <source>
        <dbReference type="Proteomes" id="UP001596087"/>
    </source>
</evidence>
<accession>A0ABW0BIY8</accession>
<evidence type="ECO:0000313" key="2">
    <source>
        <dbReference type="EMBL" id="MFC5176927.1"/>
    </source>
</evidence>
<dbReference type="GO" id="GO:0016787">
    <property type="term" value="F:hydrolase activity"/>
    <property type="evidence" value="ECO:0007669"/>
    <property type="project" value="UniProtKB-KW"/>
</dbReference>
<dbReference type="InterPro" id="IPR050471">
    <property type="entry name" value="AB_hydrolase"/>
</dbReference>
<dbReference type="RefSeq" id="WP_378589584.1">
    <property type="nucleotide sequence ID" value="NZ_JBHSKD010000009.1"/>
</dbReference>
<proteinExistence type="predicted"/>
<dbReference type="EMBL" id="JBHSKD010000009">
    <property type="protein sequence ID" value="MFC5176927.1"/>
    <property type="molecule type" value="Genomic_DNA"/>
</dbReference>
<gene>
    <name evidence="2" type="ORF">ACFPGP_09610</name>
</gene>
<dbReference type="SUPFAM" id="SSF53474">
    <property type="entry name" value="alpha/beta-Hydrolases"/>
    <property type="match status" value="1"/>
</dbReference>
<evidence type="ECO:0000259" key="1">
    <source>
        <dbReference type="Pfam" id="PF00561"/>
    </source>
</evidence>
<dbReference type="InterPro" id="IPR029058">
    <property type="entry name" value="AB_hydrolase_fold"/>
</dbReference>
<name>A0ABW0BIY8_9ACTN</name>
<comment type="caution">
    <text evidence="2">The sequence shown here is derived from an EMBL/GenBank/DDBJ whole genome shotgun (WGS) entry which is preliminary data.</text>
</comment>
<dbReference type="Proteomes" id="UP001596087">
    <property type="component" value="Unassembled WGS sequence"/>
</dbReference>
<feature type="domain" description="AB hydrolase-1" evidence="1">
    <location>
        <begin position="29"/>
        <end position="282"/>
    </location>
</feature>
<organism evidence="2 3">
    <name type="scientific">Nocardioides taihuensis</name>
    <dbReference type="NCBI Taxonomy" id="1835606"/>
    <lineage>
        <taxon>Bacteria</taxon>
        <taxon>Bacillati</taxon>
        <taxon>Actinomycetota</taxon>
        <taxon>Actinomycetes</taxon>
        <taxon>Propionibacteriales</taxon>
        <taxon>Nocardioidaceae</taxon>
        <taxon>Nocardioides</taxon>
    </lineage>
</organism>
<reference evidence="3" key="1">
    <citation type="journal article" date="2019" name="Int. J. Syst. Evol. Microbiol.">
        <title>The Global Catalogue of Microorganisms (GCM) 10K type strain sequencing project: providing services to taxonomists for standard genome sequencing and annotation.</title>
        <authorList>
            <consortium name="The Broad Institute Genomics Platform"/>
            <consortium name="The Broad Institute Genome Sequencing Center for Infectious Disease"/>
            <person name="Wu L."/>
            <person name="Ma J."/>
        </authorList>
    </citation>
    <scope>NUCLEOTIDE SEQUENCE [LARGE SCALE GENOMIC DNA]</scope>
    <source>
        <strain evidence="3">DFY41</strain>
    </source>
</reference>
<keyword evidence="3" id="KW-1185">Reference proteome</keyword>
<dbReference type="Gene3D" id="3.40.50.1820">
    <property type="entry name" value="alpha/beta hydrolase"/>
    <property type="match status" value="1"/>
</dbReference>